<dbReference type="Gene3D" id="3.30.950.10">
    <property type="entry name" value="Methyltransferase, Cobalt-precorrin-4 Transmethylase, Domain 2"/>
    <property type="match status" value="1"/>
</dbReference>
<keyword evidence="4 8" id="KW-0808">Transferase</keyword>
<keyword evidence="2" id="KW-0169">Cobalamin biosynthesis</keyword>
<dbReference type="InterPro" id="IPR029063">
    <property type="entry name" value="SAM-dependent_MTases_sf"/>
</dbReference>
<dbReference type="AlphaFoldDB" id="A0A660KYK3"/>
<dbReference type="EMBL" id="RBIL01000002">
    <property type="protein sequence ID" value="RKQ86238.1"/>
    <property type="molecule type" value="Genomic_DNA"/>
</dbReference>
<keyword evidence="5" id="KW-0949">S-adenosyl-L-methionine</keyword>
<protein>
    <submittedName>
        <fullName evidence="8">Precorrin-6Y C5,15-methyltransferase (Decarboxylating)</fullName>
    </submittedName>
</protein>
<dbReference type="NCBIfam" id="TIGR02467">
    <property type="entry name" value="CbiE"/>
    <property type="match status" value="1"/>
</dbReference>
<evidence type="ECO:0000313" key="8">
    <source>
        <dbReference type="EMBL" id="RKQ86238.1"/>
    </source>
</evidence>
<proteinExistence type="predicted"/>
<evidence type="ECO:0000256" key="5">
    <source>
        <dbReference type="ARBA" id="ARBA00022691"/>
    </source>
</evidence>
<evidence type="ECO:0000256" key="3">
    <source>
        <dbReference type="ARBA" id="ARBA00022603"/>
    </source>
</evidence>
<dbReference type="InterPro" id="IPR050714">
    <property type="entry name" value="Cobalamin_biosynth_MTase"/>
</dbReference>
<dbReference type="InterPro" id="IPR012818">
    <property type="entry name" value="CbiE"/>
</dbReference>
<dbReference type="InterPro" id="IPR014777">
    <property type="entry name" value="4pyrrole_Mease_sub1"/>
</dbReference>
<gene>
    <name evidence="8" type="ORF">C8N24_4248</name>
</gene>
<evidence type="ECO:0000256" key="4">
    <source>
        <dbReference type="ARBA" id="ARBA00022679"/>
    </source>
</evidence>
<dbReference type="PANTHER" id="PTHR43182:SF1">
    <property type="entry name" value="COBALT-PRECORRIN-7 C(5)-METHYLTRANSFERASE"/>
    <property type="match status" value="1"/>
</dbReference>
<sequence length="380" mass="38995">MPELHVLGVAGGAVPPGTESLLAGAQVVAGGRAVLERLAPGKEHVVLGKDLDATLRALVQRAGVVVLASGDPGFFGIVRALSALTRELVVHPAPSSVAVAFARLGIAWDDALVVSAHGRDPRAAINTALRHPKVAILTQPGNAEAIVEALAARHPVVAEALGTPDERVPATPPFNDPNVVIVHEPTTGRATVWPPRTPTRWGLPEADFEHRRGLITKAEVRALALAALGPGTGDHVWDVGCGSGSVAIECARLGAAVTAIDDDADAIELATRNAAAHGVPVTTVCGTAPDALRALRAPDAVFVGGGGALLPDILTLVGDTDCRTVVVTLALVDRIAPTIEALSARFEVHATTLQASRVKPLAGGHRLAAENPVTVIVGRR</sequence>
<dbReference type="InterPro" id="IPR006365">
    <property type="entry name" value="Cbl_synth_CobL"/>
</dbReference>
<evidence type="ECO:0000256" key="1">
    <source>
        <dbReference type="ARBA" id="ARBA00004953"/>
    </source>
</evidence>
<dbReference type="Pfam" id="PF00590">
    <property type="entry name" value="TP_methylase"/>
    <property type="match status" value="1"/>
</dbReference>
<dbReference type="GO" id="GO:0008276">
    <property type="term" value="F:protein methyltransferase activity"/>
    <property type="evidence" value="ECO:0007669"/>
    <property type="project" value="InterPro"/>
</dbReference>
<feature type="domain" description="Methyltransferase" evidence="7">
    <location>
        <begin position="236"/>
        <end position="302"/>
    </location>
</feature>
<dbReference type="Pfam" id="PF13649">
    <property type="entry name" value="Methyltransf_25"/>
    <property type="match status" value="1"/>
</dbReference>
<dbReference type="InterPro" id="IPR014008">
    <property type="entry name" value="Cbl_synth_MTase_CbiT"/>
</dbReference>
<dbReference type="Gene3D" id="3.40.50.150">
    <property type="entry name" value="Vaccinia Virus protein VP39"/>
    <property type="match status" value="1"/>
</dbReference>
<organism evidence="8 9">
    <name type="scientific">Solirubrobacter pauli</name>
    <dbReference type="NCBI Taxonomy" id="166793"/>
    <lineage>
        <taxon>Bacteria</taxon>
        <taxon>Bacillati</taxon>
        <taxon>Actinomycetota</taxon>
        <taxon>Thermoleophilia</taxon>
        <taxon>Solirubrobacterales</taxon>
        <taxon>Solirubrobacteraceae</taxon>
        <taxon>Solirubrobacter</taxon>
    </lineage>
</organism>
<keyword evidence="9" id="KW-1185">Reference proteome</keyword>
<dbReference type="RefSeq" id="WP_211340082.1">
    <property type="nucleotide sequence ID" value="NZ_RBIL01000002.1"/>
</dbReference>
<comment type="caution">
    <text evidence="8">The sequence shown here is derived from an EMBL/GenBank/DDBJ whole genome shotgun (WGS) entry which is preliminary data.</text>
</comment>
<dbReference type="InterPro" id="IPR041698">
    <property type="entry name" value="Methyltransf_25"/>
</dbReference>
<reference evidence="8 9" key="1">
    <citation type="submission" date="2018-10" db="EMBL/GenBank/DDBJ databases">
        <title>Genomic Encyclopedia of Archaeal and Bacterial Type Strains, Phase II (KMG-II): from individual species to whole genera.</title>
        <authorList>
            <person name="Goeker M."/>
        </authorList>
    </citation>
    <scope>NUCLEOTIDE SEQUENCE [LARGE SCALE GENOMIC DNA]</scope>
    <source>
        <strain evidence="8 9">DSM 14954</strain>
    </source>
</reference>
<dbReference type="UniPathway" id="UPA00148"/>
<dbReference type="InterPro" id="IPR035996">
    <property type="entry name" value="4pyrrol_Methylase_sf"/>
</dbReference>
<dbReference type="Proteomes" id="UP000278962">
    <property type="component" value="Unassembled WGS sequence"/>
</dbReference>
<keyword evidence="3 8" id="KW-0489">Methyltransferase</keyword>
<dbReference type="Gene3D" id="3.40.1010.10">
    <property type="entry name" value="Cobalt-precorrin-4 Transmethylase, Domain 1"/>
    <property type="match status" value="1"/>
</dbReference>
<accession>A0A660KYK3</accession>
<dbReference type="SUPFAM" id="SSF53790">
    <property type="entry name" value="Tetrapyrrole methylase"/>
    <property type="match status" value="1"/>
</dbReference>
<dbReference type="SUPFAM" id="SSF53335">
    <property type="entry name" value="S-adenosyl-L-methionine-dependent methyltransferases"/>
    <property type="match status" value="1"/>
</dbReference>
<evidence type="ECO:0000313" key="9">
    <source>
        <dbReference type="Proteomes" id="UP000278962"/>
    </source>
</evidence>
<dbReference type="PIRSF" id="PIRSF036428">
    <property type="entry name" value="CobL"/>
    <property type="match status" value="1"/>
</dbReference>
<comment type="pathway">
    <text evidence="1">Cofactor biosynthesis; adenosylcobalamin biosynthesis.</text>
</comment>
<dbReference type="InterPro" id="IPR000878">
    <property type="entry name" value="4pyrrol_Mease"/>
</dbReference>
<feature type="domain" description="Tetrapyrrole methylase" evidence="6">
    <location>
        <begin position="20"/>
        <end position="168"/>
    </location>
</feature>
<dbReference type="CDD" id="cd11644">
    <property type="entry name" value="Precorrin-6Y-MT"/>
    <property type="match status" value="1"/>
</dbReference>
<dbReference type="InterPro" id="IPR014776">
    <property type="entry name" value="4pyrrole_Mease_sub2"/>
</dbReference>
<name>A0A660KYK3_9ACTN</name>
<evidence type="ECO:0000259" key="7">
    <source>
        <dbReference type="Pfam" id="PF13649"/>
    </source>
</evidence>
<evidence type="ECO:0000256" key="2">
    <source>
        <dbReference type="ARBA" id="ARBA00022573"/>
    </source>
</evidence>
<dbReference type="GO" id="GO:0009236">
    <property type="term" value="P:cobalamin biosynthetic process"/>
    <property type="evidence" value="ECO:0007669"/>
    <property type="project" value="UniProtKB-UniPathway"/>
</dbReference>
<dbReference type="PANTHER" id="PTHR43182">
    <property type="entry name" value="COBALT-PRECORRIN-6B C(15)-METHYLTRANSFERASE (DECARBOXYLATING)"/>
    <property type="match status" value="1"/>
</dbReference>
<dbReference type="CDD" id="cd02440">
    <property type="entry name" value="AdoMet_MTases"/>
    <property type="match status" value="1"/>
</dbReference>
<dbReference type="NCBIfam" id="TIGR02469">
    <property type="entry name" value="CbiT"/>
    <property type="match status" value="1"/>
</dbReference>
<evidence type="ECO:0000259" key="6">
    <source>
        <dbReference type="Pfam" id="PF00590"/>
    </source>
</evidence>
<dbReference type="GO" id="GO:0032259">
    <property type="term" value="P:methylation"/>
    <property type="evidence" value="ECO:0007669"/>
    <property type="project" value="UniProtKB-KW"/>
</dbReference>